<gene>
    <name evidence="2" type="ORF">C6Y45_08195</name>
</gene>
<reference evidence="2 3" key="1">
    <citation type="submission" date="2018-03" db="EMBL/GenBank/DDBJ databases">
        <title>Alkalicoccus saliphilus sp. nov., isolated from a mineral pool.</title>
        <authorList>
            <person name="Zhao B."/>
        </authorList>
    </citation>
    <scope>NUCLEOTIDE SEQUENCE [LARGE SCALE GENOMIC DNA]</scope>
    <source>
        <strain evidence="2 3">6AG</strain>
    </source>
</reference>
<protein>
    <submittedName>
        <fullName evidence="2">Uncharacterized protein</fullName>
    </submittedName>
</protein>
<feature type="compositionally biased region" description="Basic and acidic residues" evidence="1">
    <location>
        <begin position="53"/>
        <end position="62"/>
    </location>
</feature>
<organism evidence="2 3">
    <name type="scientific">Alkalicoccus saliphilus</name>
    <dbReference type="NCBI Taxonomy" id="200989"/>
    <lineage>
        <taxon>Bacteria</taxon>
        <taxon>Bacillati</taxon>
        <taxon>Bacillota</taxon>
        <taxon>Bacilli</taxon>
        <taxon>Bacillales</taxon>
        <taxon>Bacillaceae</taxon>
        <taxon>Alkalicoccus</taxon>
    </lineage>
</organism>
<comment type="caution">
    <text evidence="2">The sequence shown here is derived from an EMBL/GenBank/DDBJ whole genome shotgun (WGS) entry which is preliminary data.</text>
</comment>
<sequence>MYSFLLHSPAEACRGARRQLFSSPAAMEKDLPTSLYPTGVPAGRSGGKSISFMKERTESTRF</sequence>
<name>A0A2T4U6D0_9BACI</name>
<evidence type="ECO:0000313" key="3">
    <source>
        <dbReference type="Proteomes" id="UP000240509"/>
    </source>
</evidence>
<feature type="region of interest" description="Disordered" evidence="1">
    <location>
        <begin position="32"/>
        <end position="62"/>
    </location>
</feature>
<proteinExistence type="predicted"/>
<dbReference type="AlphaFoldDB" id="A0A2T4U6D0"/>
<dbReference type="EMBL" id="PZJJ01000011">
    <property type="protein sequence ID" value="PTL38952.1"/>
    <property type="molecule type" value="Genomic_DNA"/>
</dbReference>
<dbReference type="Proteomes" id="UP000240509">
    <property type="component" value="Unassembled WGS sequence"/>
</dbReference>
<evidence type="ECO:0000256" key="1">
    <source>
        <dbReference type="SAM" id="MobiDB-lite"/>
    </source>
</evidence>
<keyword evidence="3" id="KW-1185">Reference proteome</keyword>
<accession>A0A2T4U6D0</accession>
<evidence type="ECO:0000313" key="2">
    <source>
        <dbReference type="EMBL" id="PTL38952.1"/>
    </source>
</evidence>